<organism evidence="1 2">
    <name type="scientific">Flavobacterium proteolyticum</name>
    <dbReference type="NCBI Taxonomy" id="2911683"/>
    <lineage>
        <taxon>Bacteria</taxon>
        <taxon>Pseudomonadati</taxon>
        <taxon>Bacteroidota</taxon>
        <taxon>Flavobacteriia</taxon>
        <taxon>Flavobacteriales</taxon>
        <taxon>Flavobacteriaceae</taxon>
        <taxon>Flavobacterium</taxon>
    </lineage>
</organism>
<name>A0ABR9WV16_9FLAO</name>
<reference evidence="1 2" key="1">
    <citation type="submission" date="2020-10" db="EMBL/GenBank/DDBJ databases">
        <title>The genome sequence of Flavobacterium aquaticum 1Y8A.</title>
        <authorList>
            <person name="Liu Y."/>
        </authorList>
    </citation>
    <scope>NUCLEOTIDE SEQUENCE [LARGE SCALE GENOMIC DNA]</scope>
    <source>
        <strain evidence="1 2">1Y8A</strain>
    </source>
</reference>
<gene>
    <name evidence="1" type="ORF">IM755_12375</name>
</gene>
<evidence type="ECO:0000313" key="1">
    <source>
        <dbReference type="EMBL" id="MBE9577505.1"/>
    </source>
</evidence>
<keyword evidence="2" id="KW-1185">Reference proteome</keyword>
<dbReference type="EMBL" id="JADFTZ010000007">
    <property type="protein sequence ID" value="MBE9577505.1"/>
    <property type="molecule type" value="Genomic_DNA"/>
</dbReference>
<dbReference type="RefSeq" id="WP_194097340.1">
    <property type="nucleotide sequence ID" value="NZ_JADFTZ010000007.1"/>
</dbReference>
<proteinExistence type="predicted"/>
<comment type="caution">
    <text evidence="1">The sequence shown here is derived from an EMBL/GenBank/DDBJ whole genome shotgun (WGS) entry which is preliminary data.</text>
</comment>
<evidence type="ECO:0000313" key="2">
    <source>
        <dbReference type="Proteomes" id="UP000656274"/>
    </source>
</evidence>
<protein>
    <submittedName>
        <fullName evidence="1">Uncharacterized protein</fullName>
    </submittedName>
</protein>
<accession>A0ABR9WV16</accession>
<dbReference type="Proteomes" id="UP000656274">
    <property type="component" value="Unassembled WGS sequence"/>
</dbReference>
<sequence>MKKRNPNPERSELLHPLVSLLLFDKEKPDFSANKTCKLSPSYFKFSEVPDLIRSENFALKLDSFFKILTTEQRDKLISQLVKSVKFEIVYKGVNALRRPNYEMYDFDTEESQENYRKELKVFIETGNVRDFLIIYFALFFEDIFKHYFEIPDFVSEDEYNEVLGIYAVIE</sequence>